<protein>
    <submittedName>
        <fullName evidence="2">Uncharacterized protein</fullName>
    </submittedName>
</protein>
<evidence type="ECO:0000313" key="2">
    <source>
        <dbReference type="EMBL" id="CAI9722382.1"/>
    </source>
</evidence>
<accession>A0AA36AW63</accession>
<reference evidence="2" key="1">
    <citation type="submission" date="2023-08" db="EMBL/GenBank/DDBJ databases">
        <authorList>
            <person name="Alioto T."/>
            <person name="Alioto T."/>
            <person name="Gomez Garrido J."/>
        </authorList>
    </citation>
    <scope>NUCLEOTIDE SEQUENCE</scope>
</reference>
<dbReference type="EMBL" id="OX597818">
    <property type="protein sequence ID" value="CAI9722382.1"/>
    <property type="molecule type" value="Genomic_DNA"/>
</dbReference>
<name>A0AA36AW63_OCTVU</name>
<feature type="region of interest" description="Disordered" evidence="1">
    <location>
        <begin position="1"/>
        <end position="25"/>
    </location>
</feature>
<feature type="compositionally biased region" description="Polar residues" evidence="1">
    <location>
        <begin position="156"/>
        <end position="183"/>
    </location>
</feature>
<feature type="region of interest" description="Disordered" evidence="1">
    <location>
        <begin position="40"/>
        <end position="73"/>
    </location>
</feature>
<evidence type="ECO:0000313" key="3">
    <source>
        <dbReference type="Proteomes" id="UP001162480"/>
    </source>
</evidence>
<feature type="region of interest" description="Disordered" evidence="1">
    <location>
        <begin position="155"/>
        <end position="183"/>
    </location>
</feature>
<gene>
    <name evidence="2" type="ORF">OCTVUL_1B020736</name>
</gene>
<keyword evidence="3" id="KW-1185">Reference proteome</keyword>
<feature type="compositionally biased region" description="Polar residues" evidence="1">
    <location>
        <begin position="1"/>
        <end position="18"/>
    </location>
</feature>
<organism evidence="2 3">
    <name type="scientific">Octopus vulgaris</name>
    <name type="common">Common octopus</name>
    <dbReference type="NCBI Taxonomy" id="6645"/>
    <lineage>
        <taxon>Eukaryota</taxon>
        <taxon>Metazoa</taxon>
        <taxon>Spiralia</taxon>
        <taxon>Lophotrochozoa</taxon>
        <taxon>Mollusca</taxon>
        <taxon>Cephalopoda</taxon>
        <taxon>Coleoidea</taxon>
        <taxon>Octopodiformes</taxon>
        <taxon>Octopoda</taxon>
        <taxon>Incirrata</taxon>
        <taxon>Octopodidae</taxon>
        <taxon>Octopus</taxon>
    </lineage>
</organism>
<sequence length="206" mass="22905">MLSYSETATGQTASQTNAEDIDEESLVSVKQRIQRLEETKSMTLTRYQDGRKKRVPPPVPVKPRSISLRGAGDVPGMSRVLPILNQQRQNDLHSQLPDSQMARSLNDLSLTDDTSGVSSEPNVPPSVHRMLYNSPHSTLPRLRSGSACNPMIGYSVQENSGNTQTLPNSVDHTTDIQSDTPTYNNTKFYRCNFERSSNPRSTRQQG</sequence>
<dbReference type="AlphaFoldDB" id="A0AA36AW63"/>
<evidence type="ECO:0000256" key="1">
    <source>
        <dbReference type="SAM" id="MobiDB-lite"/>
    </source>
</evidence>
<dbReference type="Proteomes" id="UP001162480">
    <property type="component" value="Chromosome 5"/>
</dbReference>
<proteinExistence type="predicted"/>